<dbReference type="InterPro" id="IPR036249">
    <property type="entry name" value="Thioredoxin-like_sf"/>
</dbReference>
<feature type="transmembrane region" description="Helical" evidence="2">
    <location>
        <begin position="52"/>
        <end position="75"/>
    </location>
</feature>
<dbReference type="EMBL" id="BLLL01000011">
    <property type="protein sequence ID" value="GFH63207.1"/>
    <property type="molecule type" value="Genomic_DNA"/>
</dbReference>
<organism evidence="3 4">
    <name type="scientific">Candidatus Desulfovibrio kirbyi</name>
    <dbReference type="NCBI Taxonomy" id="2696086"/>
    <lineage>
        <taxon>Bacteria</taxon>
        <taxon>Pseudomonadati</taxon>
        <taxon>Thermodesulfobacteriota</taxon>
        <taxon>Desulfovibrionia</taxon>
        <taxon>Desulfovibrionales</taxon>
        <taxon>Desulfovibrionaceae</taxon>
        <taxon>Desulfovibrio</taxon>
    </lineage>
</organism>
<evidence type="ECO:0000256" key="1">
    <source>
        <dbReference type="SAM" id="MobiDB-lite"/>
    </source>
</evidence>
<reference evidence="3 4" key="1">
    <citation type="journal article" date="2020" name="ISME J.">
        <title>Parallel Reductive Genome Evolution in Desulfovibrio Ectosymbionts Independently Acquired by Trichonympha Protists in the Termite Gut.</title>
        <authorList>
            <person name="Takeuchi M."/>
            <person name="Kuwahara H."/>
            <person name="Murakami T."/>
            <person name="Takahashi K."/>
            <person name="Kajitani R."/>
            <person name="Toyoda A."/>
            <person name="Itoh T."/>
            <person name="Ohkuma M."/>
            <person name="Hongoh Y."/>
        </authorList>
    </citation>
    <scope>NUCLEOTIDE SEQUENCE [LARGE SCALE GENOMIC DNA]</scope>
    <source>
        <strain evidence="3">ZnDsv-02</strain>
    </source>
</reference>
<evidence type="ECO:0000313" key="4">
    <source>
        <dbReference type="Proteomes" id="UP000505077"/>
    </source>
</evidence>
<dbReference type="SUPFAM" id="SSF52833">
    <property type="entry name" value="Thioredoxin-like"/>
    <property type="match status" value="1"/>
</dbReference>
<accession>A0A6L2R6T3</accession>
<comment type="caution">
    <text evidence="3">The sequence shown here is derived from an EMBL/GenBank/DDBJ whole genome shotgun (WGS) entry which is preliminary data.</text>
</comment>
<keyword evidence="2" id="KW-0812">Transmembrane</keyword>
<feature type="compositionally biased region" description="Polar residues" evidence="1">
    <location>
        <begin position="292"/>
        <end position="301"/>
    </location>
</feature>
<evidence type="ECO:0000313" key="3">
    <source>
        <dbReference type="EMBL" id="GFH63207.1"/>
    </source>
</evidence>
<keyword evidence="2" id="KW-1133">Transmembrane helix</keyword>
<feature type="transmembrane region" description="Helical" evidence="2">
    <location>
        <begin position="135"/>
        <end position="152"/>
    </location>
</feature>
<proteinExistence type="predicted"/>
<feature type="region of interest" description="Disordered" evidence="1">
    <location>
        <begin position="280"/>
        <end position="308"/>
    </location>
</feature>
<name>A0A6L2R6T3_9BACT</name>
<evidence type="ECO:0000256" key="2">
    <source>
        <dbReference type="SAM" id="Phobius"/>
    </source>
</evidence>
<dbReference type="Proteomes" id="UP000505077">
    <property type="component" value="Unassembled WGS sequence"/>
</dbReference>
<protein>
    <submittedName>
        <fullName evidence="3">Uncharacterized protein</fullName>
    </submittedName>
</protein>
<gene>
    <name evidence="3" type="ORF">ZNDK_0978</name>
</gene>
<keyword evidence="2" id="KW-0472">Membrane</keyword>
<sequence>MNRNREILIGSLCITLLAVALCVWNVFGNDVTICITAGCSLYQDFILGGISLWWLGAGVFSVLSLLALAGAATLGRSLAALALFGDVCLLLLMALTAPCVSCLVIAIFFALTYLSFRRAHFRQAHISQTVLPRSVLLWVWIALFTVNVGAVIRSQSAPWPIVEAGDNTTVRVFFSPSCPRCRDAVAILSGHVEVAFYPLAETESDTYKVAHMLRLLQTGANMAEALAGAQNAELLQGIAAWAPAMIWLRFRMLRNKAHIFSAGSQTVPFFEYHGMPDMLMRQSKPPPPCGDNRSQNTQDSTLPGELVLDNSCGANTPCLQ</sequence>
<feature type="transmembrane region" description="Helical" evidence="2">
    <location>
        <begin position="87"/>
        <end position="115"/>
    </location>
</feature>
<dbReference type="AlphaFoldDB" id="A0A6L2R6T3"/>